<dbReference type="Pfam" id="PF00589">
    <property type="entry name" value="Phage_integrase"/>
    <property type="match status" value="1"/>
</dbReference>
<evidence type="ECO:0000259" key="4">
    <source>
        <dbReference type="PROSITE" id="PS51898"/>
    </source>
</evidence>
<gene>
    <name evidence="5" type="ORF">Dfulv_35995</name>
</gene>
<feature type="compositionally biased region" description="Pro residues" evidence="3">
    <location>
        <begin position="500"/>
        <end position="512"/>
    </location>
</feature>
<reference evidence="5" key="2">
    <citation type="submission" date="2022-09" db="EMBL/GenBank/DDBJ databases">
        <title>Biosynthetic gene clusters of Dactylosporangioum fulvum.</title>
        <authorList>
            <person name="Caradec T."/>
        </authorList>
    </citation>
    <scope>NUCLEOTIDE SEQUENCE</scope>
    <source>
        <strain evidence="5">NRRL B-16292</strain>
    </source>
</reference>
<sequence length="565" mass="63000">MGRPRKAAPSTGKVKEELSVWHGKEGWQGSLLVGTKPNGKPDRRHRRGKTEAEVRAKLAKLADEMQAGRTVKAGVPPKLSTLLTEWMSAHEEEWSYKTFHNSYGPAVHNWLIPGIGEWRVNLLLEQPKAIERFLKGIRRDPEAGERAPGLNPGGVHLVFRTLRAALNWAVKEKIIPRSPIELMTWRPKLVSEEVTPLLVSEVKAILDVCERRRNGTRWSIAMPLGLRQGEALGLPWMKPSKSTKDKPVGLDLAGGWMVVRRQAGSRQWEHGCEDPVACAARFCRTRPCPVRWQHGCGKKPEDCTKQRVDRCPQRMPSDDCARHRKKKTCKEVCQPGCTKHGHRCPKRVGGGVVFTDPKSEAGKRRIALDRRMRVQFEAHKQVQDLEREAAGDAWVEFGLVWCHPDGSPIDAKSDWLEWKEILREAGVRDARVHDGRHTAATMLLLQGIDEQTVMAVMGWSDRRMVQRYQHVIDELRVEATRRLSDLLYGSDGSAQGAAPPAAPVPTPVPAPNPADQQKEADADGVSEGFATDLATSATSAKIIPFDPSRKKHGKRHLSSVNGNTG</sequence>
<dbReference type="SUPFAM" id="SSF56349">
    <property type="entry name" value="DNA breaking-rejoining enzymes"/>
    <property type="match status" value="2"/>
</dbReference>
<reference evidence="5" key="1">
    <citation type="submission" date="2021-04" db="EMBL/GenBank/DDBJ databases">
        <authorList>
            <person name="Hartkoorn R.C."/>
            <person name="Beaudoing E."/>
            <person name="Hot D."/>
        </authorList>
    </citation>
    <scope>NUCLEOTIDE SEQUENCE</scope>
    <source>
        <strain evidence="5">NRRL B-16292</strain>
    </source>
</reference>
<dbReference type="PANTHER" id="PTHR30349">
    <property type="entry name" value="PHAGE INTEGRASE-RELATED"/>
    <property type="match status" value="1"/>
</dbReference>
<evidence type="ECO:0000256" key="1">
    <source>
        <dbReference type="ARBA" id="ARBA00023125"/>
    </source>
</evidence>
<dbReference type="Gene3D" id="1.10.150.130">
    <property type="match status" value="1"/>
</dbReference>
<name>A0ABY5VVM2_9ACTN</name>
<evidence type="ECO:0000256" key="3">
    <source>
        <dbReference type="SAM" id="MobiDB-lite"/>
    </source>
</evidence>
<evidence type="ECO:0000313" key="6">
    <source>
        <dbReference type="Proteomes" id="UP001059617"/>
    </source>
</evidence>
<organism evidence="5 6">
    <name type="scientific">Dactylosporangium fulvum</name>
    <dbReference type="NCBI Taxonomy" id="53359"/>
    <lineage>
        <taxon>Bacteria</taxon>
        <taxon>Bacillati</taxon>
        <taxon>Actinomycetota</taxon>
        <taxon>Actinomycetes</taxon>
        <taxon>Micromonosporales</taxon>
        <taxon>Micromonosporaceae</taxon>
        <taxon>Dactylosporangium</taxon>
    </lineage>
</organism>
<dbReference type="InterPro" id="IPR013762">
    <property type="entry name" value="Integrase-like_cat_sf"/>
</dbReference>
<dbReference type="Gene3D" id="1.10.443.10">
    <property type="entry name" value="Intergrase catalytic core"/>
    <property type="match status" value="1"/>
</dbReference>
<protein>
    <submittedName>
        <fullName evidence="5">Site-specific integrase</fullName>
    </submittedName>
</protein>
<dbReference type="PROSITE" id="PS51898">
    <property type="entry name" value="TYR_RECOMBINASE"/>
    <property type="match status" value="1"/>
</dbReference>
<dbReference type="InterPro" id="IPR010998">
    <property type="entry name" value="Integrase_recombinase_N"/>
</dbReference>
<accession>A0ABY5VVM2</accession>
<proteinExistence type="predicted"/>
<feature type="region of interest" description="Disordered" evidence="3">
    <location>
        <begin position="28"/>
        <end position="50"/>
    </location>
</feature>
<dbReference type="Proteomes" id="UP001059617">
    <property type="component" value="Chromosome"/>
</dbReference>
<feature type="domain" description="Tyr recombinase" evidence="4">
    <location>
        <begin position="192"/>
        <end position="482"/>
    </location>
</feature>
<dbReference type="PANTHER" id="PTHR30349:SF91">
    <property type="entry name" value="INTA PROTEIN"/>
    <property type="match status" value="1"/>
</dbReference>
<evidence type="ECO:0000256" key="2">
    <source>
        <dbReference type="ARBA" id="ARBA00023172"/>
    </source>
</evidence>
<dbReference type="InterPro" id="IPR011010">
    <property type="entry name" value="DNA_brk_join_enz"/>
</dbReference>
<dbReference type="InterPro" id="IPR002104">
    <property type="entry name" value="Integrase_catalytic"/>
</dbReference>
<dbReference type="EMBL" id="CP073720">
    <property type="protein sequence ID" value="UWP80533.1"/>
    <property type="molecule type" value="Genomic_DNA"/>
</dbReference>
<dbReference type="RefSeq" id="WP_259858295.1">
    <property type="nucleotide sequence ID" value="NZ_BAAAST010000135.1"/>
</dbReference>
<keyword evidence="1" id="KW-0238">DNA-binding</keyword>
<keyword evidence="6" id="KW-1185">Reference proteome</keyword>
<keyword evidence="2" id="KW-0233">DNA recombination</keyword>
<feature type="region of interest" description="Disordered" evidence="3">
    <location>
        <begin position="490"/>
        <end position="565"/>
    </location>
</feature>
<dbReference type="InterPro" id="IPR050090">
    <property type="entry name" value="Tyrosine_recombinase_XerCD"/>
</dbReference>
<evidence type="ECO:0000313" key="5">
    <source>
        <dbReference type="EMBL" id="UWP80533.1"/>
    </source>
</evidence>